<protein>
    <recommendedName>
        <fullName evidence="3">CFA47 protein</fullName>
    </recommendedName>
</protein>
<dbReference type="Proteomes" id="UP000296049">
    <property type="component" value="Unassembled WGS sequence"/>
</dbReference>
<sequence length="175" mass="19545">LVLDGSDAVELPIKFIPQYAGCYRCEILLKSSRDIRVYVIKCVVNTSHAEAEIEFLTPAYQAVIQDIPINNMSSQDWKLEAVLEGQGFHGPPLINVGIGETALYPLMFKPVAECLSMGRLILRNAMAGTESVFSLKGIGKKPLAQDHIVIDCQVRHVTRKVLWVPNYTKNKLTYK</sequence>
<dbReference type="GO" id="GO:0005929">
    <property type="term" value="C:cilium"/>
    <property type="evidence" value="ECO:0007669"/>
    <property type="project" value="TreeGrafter"/>
</dbReference>
<evidence type="ECO:0000313" key="2">
    <source>
        <dbReference type="Proteomes" id="UP000296049"/>
    </source>
</evidence>
<evidence type="ECO:0000313" key="1">
    <source>
        <dbReference type="EMBL" id="EOB03425.1"/>
    </source>
</evidence>
<name>R0LNW5_ANAPL</name>
<proteinExistence type="predicted"/>
<organism evidence="1 2">
    <name type="scientific">Anas platyrhynchos</name>
    <name type="common">Mallard</name>
    <name type="synonym">Anas boschas</name>
    <dbReference type="NCBI Taxonomy" id="8839"/>
    <lineage>
        <taxon>Eukaryota</taxon>
        <taxon>Metazoa</taxon>
        <taxon>Chordata</taxon>
        <taxon>Craniata</taxon>
        <taxon>Vertebrata</taxon>
        <taxon>Euteleostomi</taxon>
        <taxon>Archelosauria</taxon>
        <taxon>Archosauria</taxon>
        <taxon>Dinosauria</taxon>
        <taxon>Saurischia</taxon>
        <taxon>Theropoda</taxon>
        <taxon>Coelurosauria</taxon>
        <taxon>Aves</taxon>
        <taxon>Neognathae</taxon>
        <taxon>Galloanserae</taxon>
        <taxon>Anseriformes</taxon>
        <taxon>Anatidae</taxon>
        <taxon>Anatinae</taxon>
        <taxon>Anas</taxon>
    </lineage>
</organism>
<dbReference type="EMBL" id="KB742858">
    <property type="protein sequence ID" value="EOB03425.1"/>
    <property type="molecule type" value="Genomic_DNA"/>
</dbReference>
<feature type="non-terminal residue" evidence="1">
    <location>
        <position position="175"/>
    </location>
</feature>
<dbReference type="PANTHER" id="PTHR45912:SF3">
    <property type="entry name" value="CILIA- AND FLAGELLA-ASSOCIATED PROTEIN 47"/>
    <property type="match status" value="1"/>
</dbReference>
<dbReference type="AlphaFoldDB" id="R0LNW5"/>
<accession>R0LNW5</accession>
<dbReference type="PANTHER" id="PTHR45912">
    <property type="entry name" value="CILIA- AND FLAGELLA-ASSOCIATED PROTEIN 47"/>
    <property type="match status" value="1"/>
</dbReference>
<dbReference type="GO" id="GO:0007288">
    <property type="term" value="P:sperm axoneme assembly"/>
    <property type="evidence" value="ECO:0007669"/>
    <property type="project" value="TreeGrafter"/>
</dbReference>
<reference evidence="2" key="1">
    <citation type="journal article" date="2013" name="Nat. Genet.">
        <title>The duck genome and transcriptome provide insight into an avian influenza virus reservoir species.</title>
        <authorList>
            <person name="Huang Y."/>
            <person name="Li Y."/>
            <person name="Burt D.W."/>
            <person name="Chen H."/>
            <person name="Zhang Y."/>
            <person name="Qian W."/>
            <person name="Kim H."/>
            <person name="Gan S."/>
            <person name="Zhao Y."/>
            <person name="Li J."/>
            <person name="Yi K."/>
            <person name="Feng H."/>
            <person name="Zhu P."/>
            <person name="Li B."/>
            <person name="Liu Q."/>
            <person name="Fairley S."/>
            <person name="Magor K.E."/>
            <person name="Du Z."/>
            <person name="Hu X."/>
            <person name="Goodman L."/>
            <person name="Tafer H."/>
            <person name="Vignal A."/>
            <person name="Lee T."/>
            <person name="Kim K.W."/>
            <person name="Sheng Z."/>
            <person name="An Y."/>
            <person name="Searle S."/>
            <person name="Herrero J."/>
            <person name="Groenen M.A."/>
            <person name="Crooijmans R.P."/>
            <person name="Faraut T."/>
            <person name="Cai Q."/>
            <person name="Webster R.G."/>
            <person name="Aldridge J.R."/>
            <person name="Warren W.C."/>
            <person name="Bartschat S."/>
            <person name="Kehr S."/>
            <person name="Marz M."/>
            <person name="Stadler P.F."/>
            <person name="Smith J."/>
            <person name="Kraus R.H."/>
            <person name="Zhao Y."/>
            <person name="Ren L."/>
            <person name="Fei J."/>
            <person name="Morisson M."/>
            <person name="Kaiser P."/>
            <person name="Griffin D.K."/>
            <person name="Rao M."/>
            <person name="Pitel F."/>
            <person name="Wang J."/>
            <person name="Li N."/>
        </authorList>
    </citation>
    <scope>NUCLEOTIDE SEQUENCE [LARGE SCALE GENOMIC DNA]</scope>
</reference>
<feature type="non-terminal residue" evidence="1">
    <location>
        <position position="1"/>
    </location>
</feature>
<evidence type="ECO:0008006" key="3">
    <source>
        <dbReference type="Google" id="ProtNLM"/>
    </source>
</evidence>
<keyword evidence="2" id="KW-1185">Reference proteome</keyword>
<dbReference type="HOGENOM" id="CLU_131864_0_0_1"/>
<gene>
    <name evidence="1" type="ORF">Anapl_12208</name>
</gene>